<accession>A0A543ACI9</accession>
<sequence>MDATQWLERIASELADLGQQEFVIIGEPEPDPPSPTGLLGKLRSKVSKPAAPSRWGQVLCIDEVLYAEFAGTQHIGGIWEAPVEQHEALREAGWLAPDDSDPIAPPPPAPHYWRTVPQPEAELIAGLLVDAFHILGADFETLRLKRDK</sequence>
<dbReference type="Proteomes" id="UP000320209">
    <property type="component" value="Unassembled WGS sequence"/>
</dbReference>
<keyword evidence="3" id="KW-1185">Reference proteome</keyword>
<feature type="domain" description="TY-Chap N-terminal" evidence="1">
    <location>
        <begin position="8"/>
        <end position="133"/>
    </location>
</feature>
<dbReference type="Pfam" id="PF22552">
    <property type="entry name" value="TY-Chap3"/>
    <property type="match status" value="1"/>
</dbReference>
<reference evidence="2 3" key="1">
    <citation type="submission" date="2019-06" db="EMBL/GenBank/DDBJ databases">
        <title>Sequencing the genomes of 1000 actinobacteria strains.</title>
        <authorList>
            <person name="Klenk H.-P."/>
        </authorList>
    </citation>
    <scope>NUCLEOTIDE SEQUENCE [LARGE SCALE GENOMIC DNA]</scope>
    <source>
        <strain evidence="2 3">DSM 25218</strain>
    </source>
</reference>
<dbReference type="RefSeq" id="WP_141782084.1">
    <property type="nucleotide sequence ID" value="NZ_VFOV01000001.1"/>
</dbReference>
<organism evidence="2 3">
    <name type="scientific">Nocardioides albertanoniae</name>
    <dbReference type="NCBI Taxonomy" id="1175486"/>
    <lineage>
        <taxon>Bacteria</taxon>
        <taxon>Bacillati</taxon>
        <taxon>Actinomycetota</taxon>
        <taxon>Actinomycetes</taxon>
        <taxon>Propionibacteriales</taxon>
        <taxon>Nocardioidaceae</taxon>
        <taxon>Nocardioides</taxon>
    </lineage>
</organism>
<gene>
    <name evidence="2" type="ORF">FB381_4235</name>
</gene>
<evidence type="ECO:0000313" key="3">
    <source>
        <dbReference type="Proteomes" id="UP000320209"/>
    </source>
</evidence>
<evidence type="ECO:0000313" key="2">
    <source>
        <dbReference type="EMBL" id="TQL70305.1"/>
    </source>
</evidence>
<dbReference type="OrthoDB" id="3779072at2"/>
<name>A0A543ACI9_9ACTN</name>
<evidence type="ECO:0000259" key="1">
    <source>
        <dbReference type="Pfam" id="PF22552"/>
    </source>
</evidence>
<comment type="caution">
    <text evidence="2">The sequence shown here is derived from an EMBL/GenBank/DDBJ whole genome shotgun (WGS) entry which is preliminary data.</text>
</comment>
<proteinExistence type="predicted"/>
<dbReference type="AlphaFoldDB" id="A0A543ACI9"/>
<dbReference type="InterPro" id="IPR054344">
    <property type="entry name" value="TY-Chap_N"/>
</dbReference>
<dbReference type="EMBL" id="VFOV01000001">
    <property type="protein sequence ID" value="TQL70305.1"/>
    <property type="molecule type" value="Genomic_DNA"/>
</dbReference>
<protein>
    <recommendedName>
        <fullName evidence="1">TY-Chap N-terminal domain-containing protein</fullName>
    </recommendedName>
</protein>